<keyword evidence="1" id="KW-1133">Transmembrane helix</keyword>
<gene>
    <name evidence="2" type="ORF">ACFFHM_22685</name>
</gene>
<reference evidence="2 3" key="1">
    <citation type="submission" date="2024-09" db="EMBL/GenBank/DDBJ databases">
        <authorList>
            <person name="Sun Q."/>
            <person name="Mori K."/>
        </authorList>
    </citation>
    <scope>NUCLEOTIDE SEQUENCE [LARGE SCALE GENOMIC DNA]</scope>
    <source>
        <strain evidence="2 3">NCAIM B.02610</strain>
    </source>
</reference>
<comment type="caution">
    <text evidence="2">The sequence shown here is derived from an EMBL/GenBank/DDBJ whole genome shotgun (WGS) entry which is preliminary data.</text>
</comment>
<dbReference type="RefSeq" id="WP_335960019.1">
    <property type="nucleotide sequence ID" value="NZ_JAXBLX010000008.1"/>
</dbReference>
<feature type="transmembrane region" description="Helical" evidence="1">
    <location>
        <begin position="35"/>
        <end position="59"/>
    </location>
</feature>
<keyword evidence="1" id="KW-0472">Membrane</keyword>
<organism evidence="2 3">
    <name type="scientific">Halalkalibacter kiskunsagensis</name>
    <dbReference type="NCBI Taxonomy" id="1548599"/>
    <lineage>
        <taxon>Bacteria</taxon>
        <taxon>Bacillati</taxon>
        <taxon>Bacillota</taxon>
        <taxon>Bacilli</taxon>
        <taxon>Bacillales</taxon>
        <taxon>Bacillaceae</taxon>
        <taxon>Halalkalibacter</taxon>
    </lineage>
</organism>
<name>A0ABV6KIU2_9BACI</name>
<dbReference type="EMBL" id="JBHLUX010000092">
    <property type="protein sequence ID" value="MFC0473227.1"/>
    <property type="molecule type" value="Genomic_DNA"/>
</dbReference>
<dbReference type="Proteomes" id="UP001589838">
    <property type="component" value="Unassembled WGS sequence"/>
</dbReference>
<proteinExistence type="predicted"/>
<accession>A0ABV6KIU2</accession>
<evidence type="ECO:0000313" key="2">
    <source>
        <dbReference type="EMBL" id="MFC0473227.1"/>
    </source>
</evidence>
<evidence type="ECO:0000256" key="1">
    <source>
        <dbReference type="SAM" id="Phobius"/>
    </source>
</evidence>
<sequence length="79" mass="8517">MKKFDIMTPVGIILGVVVLLLAVFSNSGPSGFIFFIQIASILIVIGGLISAIIITFSLAELKMIPKVLGEAFRTEKHDL</sequence>
<evidence type="ECO:0000313" key="3">
    <source>
        <dbReference type="Proteomes" id="UP001589838"/>
    </source>
</evidence>
<keyword evidence="1" id="KW-0812">Transmembrane</keyword>
<protein>
    <submittedName>
        <fullName evidence="2">Uncharacterized protein</fullName>
    </submittedName>
</protein>
<keyword evidence="3" id="KW-1185">Reference proteome</keyword>